<keyword evidence="2 5" id="KW-0812">Transmembrane</keyword>
<evidence type="ECO:0000313" key="6">
    <source>
        <dbReference type="EMBL" id="GMH52567.1"/>
    </source>
</evidence>
<gene>
    <name evidence="6" type="ORF">TrST_g5636</name>
</gene>
<dbReference type="OrthoDB" id="185194at2759"/>
<evidence type="ECO:0000256" key="3">
    <source>
        <dbReference type="ARBA" id="ARBA00022989"/>
    </source>
</evidence>
<accession>A0A9W6ZJR5</accession>
<dbReference type="EMBL" id="BRXY01000011">
    <property type="protein sequence ID" value="GMH52567.1"/>
    <property type="molecule type" value="Genomic_DNA"/>
</dbReference>
<dbReference type="InterPro" id="IPR018499">
    <property type="entry name" value="Tetraspanin/Peripherin"/>
</dbReference>
<evidence type="ECO:0000313" key="7">
    <source>
        <dbReference type="Proteomes" id="UP001165085"/>
    </source>
</evidence>
<organism evidence="6 7">
    <name type="scientific">Triparma strigata</name>
    <dbReference type="NCBI Taxonomy" id="1606541"/>
    <lineage>
        <taxon>Eukaryota</taxon>
        <taxon>Sar</taxon>
        <taxon>Stramenopiles</taxon>
        <taxon>Ochrophyta</taxon>
        <taxon>Bolidophyceae</taxon>
        <taxon>Parmales</taxon>
        <taxon>Triparmaceae</taxon>
        <taxon>Triparma</taxon>
    </lineage>
</organism>
<name>A0A9W6ZJR5_9STRA</name>
<feature type="transmembrane region" description="Helical" evidence="5">
    <location>
        <begin position="301"/>
        <end position="322"/>
    </location>
</feature>
<keyword evidence="4 5" id="KW-0472">Membrane</keyword>
<feature type="transmembrane region" description="Helical" evidence="5">
    <location>
        <begin position="78"/>
        <end position="98"/>
    </location>
</feature>
<protein>
    <recommendedName>
        <fullName evidence="8">Tetraspanin</fullName>
    </recommendedName>
</protein>
<evidence type="ECO:0008006" key="8">
    <source>
        <dbReference type="Google" id="ProtNLM"/>
    </source>
</evidence>
<dbReference type="GO" id="GO:0016020">
    <property type="term" value="C:membrane"/>
    <property type="evidence" value="ECO:0007669"/>
    <property type="project" value="UniProtKB-SubCell"/>
</dbReference>
<dbReference type="Proteomes" id="UP001165085">
    <property type="component" value="Unassembled WGS sequence"/>
</dbReference>
<comment type="caution">
    <text evidence="6">The sequence shown here is derived from an EMBL/GenBank/DDBJ whole genome shotgun (WGS) entry which is preliminary data.</text>
</comment>
<evidence type="ECO:0000256" key="5">
    <source>
        <dbReference type="SAM" id="Phobius"/>
    </source>
</evidence>
<dbReference type="AlphaFoldDB" id="A0A9W6ZJR5"/>
<evidence type="ECO:0000256" key="1">
    <source>
        <dbReference type="ARBA" id="ARBA00004141"/>
    </source>
</evidence>
<keyword evidence="7" id="KW-1185">Reference proteome</keyword>
<feature type="transmembrane region" description="Helical" evidence="5">
    <location>
        <begin position="9"/>
        <end position="34"/>
    </location>
</feature>
<proteinExistence type="predicted"/>
<feature type="transmembrane region" description="Helical" evidence="5">
    <location>
        <begin position="46"/>
        <end position="66"/>
    </location>
</feature>
<keyword evidence="3 5" id="KW-1133">Transmembrane helix</keyword>
<evidence type="ECO:0000256" key="2">
    <source>
        <dbReference type="ARBA" id="ARBA00022692"/>
    </source>
</evidence>
<sequence>MCTPANLRLIFMALCLTKSIQMTFMFAFGIMTSLDIKFHQAYGQHIKAIGIMLSCMSVFGSFNMWLGLKGSMMHNKFLLLMHAVFDGIAFFAQLWLGWSILEVTFPEFDMYTREMCSQSNPAPLDAVEDCMEYLQSERTSGFQMVWRSYYYESGRDPNFFQKIIDIQRAGQCCGFGPPMGCMKYDPATFPHNNKFDDFYFGGTITDGEESWSLYSSSRNLCSYGTSNKYWYPPLPLSGDISSESEPCDQIINELEVPPQYGGCMYDMPLSTCKEVREMNIYNGCMFEIENVMNAEMAPSSIVILGLSILQVLAIVAACCFCWKRKQHDTFPDALSNVPYDPFKNAKIDIAGALERKIHRPKHEQPGIEFIED</sequence>
<evidence type="ECO:0000256" key="4">
    <source>
        <dbReference type="ARBA" id="ARBA00023136"/>
    </source>
</evidence>
<reference evidence="7" key="1">
    <citation type="journal article" date="2023" name="Commun. Biol.">
        <title>Genome analysis of Parmales, the sister group of diatoms, reveals the evolutionary specialization of diatoms from phago-mixotrophs to photoautotrophs.</title>
        <authorList>
            <person name="Ban H."/>
            <person name="Sato S."/>
            <person name="Yoshikawa S."/>
            <person name="Yamada K."/>
            <person name="Nakamura Y."/>
            <person name="Ichinomiya M."/>
            <person name="Sato N."/>
            <person name="Blanc-Mathieu R."/>
            <person name="Endo H."/>
            <person name="Kuwata A."/>
            <person name="Ogata H."/>
        </authorList>
    </citation>
    <scope>NUCLEOTIDE SEQUENCE [LARGE SCALE GENOMIC DNA]</scope>
    <source>
        <strain evidence="7">NIES 3701</strain>
    </source>
</reference>
<dbReference type="Pfam" id="PF00335">
    <property type="entry name" value="Tetraspanin"/>
    <property type="match status" value="1"/>
</dbReference>
<comment type="subcellular location">
    <subcellularLocation>
        <location evidence="1">Membrane</location>
        <topology evidence="1">Multi-pass membrane protein</topology>
    </subcellularLocation>
</comment>